<protein>
    <recommendedName>
        <fullName evidence="4">DUF19 domain-containing protein</fullName>
    </recommendedName>
</protein>
<proteinExistence type="predicted"/>
<evidence type="ECO:0000313" key="2">
    <source>
        <dbReference type="EMBL" id="PIC35397.1"/>
    </source>
</evidence>
<evidence type="ECO:0008006" key="4">
    <source>
        <dbReference type="Google" id="ProtNLM"/>
    </source>
</evidence>
<feature type="chain" id="PRO_5013693918" description="DUF19 domain-containing protein" evidence="1">
    <location>
        <begin position="17"/>
        <end position="158"/>
    </location>
</feature>
<dbReference type="Proteomes" id="UP000230233">
    <property type="component" value="Chromosome IV"/>
</dbReference>
<dbReference type="OrthoDB" id="10012881at2759"/>
<organism evidence="2 3">
    <name type="scientific">Caenorhabditis nigoni</name>
    <dbReference type="NCBI Taxonomy" id="1611254"/>
    <lineage>
        <taxon>Eukaryota</taxon>
        <taxon>Metazoa</taxon>
        <taxon>Ecdysozoa</taxon>
        <taxon>Nematoda</taxon>
        <taxon>Chromadorea</taxon>
        <taxon>Rhabditida</taxon>
        <taxon>Rhabditina</taxon>
        <taxon>Rhabditomorpha</taxon>
        <taxon>Rhabditoidea</taxon>
        <taxon>Rhabditidae</taxon>
        <taxon>Peloderinae</taxon>
        <taxon>Caenorhabditis</taxon>
    </lineage>
</organism>
<evidence type="ECO:0000313" key="3">
    <source>
        <dbReference type="Proteomes" id="UP000230233"/>
    </source>
</evidence>
<feature type="signal peptide" evidence="1">
    <location>
        <begin position="1"/>
        <end position="16"/>
    </location>
</feature>
<sequence length="158" mass="17600">MRLLLLLLYFLRFSNSIELKIFDDLLEVRSQTGLFFPLCSKSFHQKYGEQACASISNTFSSYSEMPLEQYTYSIGCTSSICFTFLSAFCKTGIKVFCSSSLCAPGTLQVGNKCLSISTVPVQGYSEAKDYCSPYSLISSLKPSEIESIRETILPSFSK</sequence>
<name>A0A2G5U7B1_9PELO</name>
<comment type="caution">
    <text evidence="2">The sequence shown here is derived from an EMBL/GenBank/DDBJ whole genome shotgun (WGS) entry which is preliminary data.</text>
</comment>
<dbReference type="EMBL" id="PDUG01000004">
    <property type="protein sequence ID" value="PIC35397.1"/>
    <property type="molecule type" value="Genomic_DNA"/>
</dbReference>
<gene>
    <name evidence="2" type="primary">Cnig_chr_IV.g14772</name>
    <name evidence="2" type="ORF">B9Z55_014772</name>
</gene>
<reference evidence="3" key="1">
    <citation type="submission" date="2017-10" db="EMBL/GenBank/DDBJ databases">
        <title>Rapid genome shrinkage in a self-fertile nematode reveals novel sperm competition proteins.</title>
        <authorList>
            <person name="Yin D."/>
            <person name="Schwarz E.M."/>
            <person name="Thomas C.G."/>
            <person name="Felde R.L."/>
            <person name="Korf I.F."/>
            <person name="Cutter A.D."/>
            <person name="Schartner C.M."/>
            <person name="Ralston E.J."/>
            <person name="Meyer B.J."/>
            <person name="Haag E.S."/>
        </authorList>
    </citation>
    <scope>NUCLEOTIDE SEQUENCE [LARGE SCALE GENOMIC DNA]</scope>
    <source>
        <strain evidence="3">JU1422</strain>
    </source>
</reference>
<evidence type="ECO:0000256" key="1">
    <source>
        <dbReference type="SAM" id="SignalP"/>
    </source>
</evidence>
<dbReference type="AlphaFoldDB" id="A0A2G5U7B1"/>
<keyword evidence="1" id="KW-0732">Signal</keyword>
<accession>A0A2G5U7B1</accession>
<keyword evidence="3" id="KW-1185">Reference proteome</keyword>